<sequence>MNRKTNLILILLLIGFRLSAQDRYMVFFTDKFNSSYSISSPLNFLSQRAIDRRQRQNIPIAENDLPVNQSYIDALDNLGIKTIHPTKWMNGVLVEMQSSSVNLVQALTFVEKIEYVAPGQIPVGSAGGSEVNGKLADGGATEFQNNMLGIDQMHDEGFEGQGMLVGVFDGGFQNMSQIGSLQALISSNRIVMKKNFVTNTTNIENNESHGTRVLSILAANQANVYVGAAPAANYVLCVTEAAGEYRVEEYNWLFAAEMADSTGVDVINTSLGYSTFDDASMSYTYSDMDGETTVITKASNIAATKGIALINSAGNEGNKVWHFITAPSDSKNVLSVGAVDGAGIRASFSSFGPSADNRVKPDVSALGQGTAVITATGNIAFQNGTSFSGPVMAGFATGLWQAFPDLTNLQLLDLIRRSAHQYDTPDYEIGYGIPNYAKAYELAFVPEPLENQVLVYPNPTSDSFINLVFPDGFLSESVSVSLVDMNGQQLNSFQIEPQLNNNRVQIDLTNRMSGVYILKIDGQRTSFKKKIIKY</sequence>
<evidence type="ECO:0000259" key="7">
    <source>
        <dbReference type="Pfam" id="PF18962"/>
    </source>
</evidence>
<dbReference type="PANTHER" id="PTHR43806:SF67">
    <property type="entry name" value="EGF-LIKE DOMAIN-CONTAINING PROTEIN"/>
    <property type="match status" value="1"/>
</dbReference>
<dbReference type="SUPFAM" id="SSF52743">
    <property type="entry name" value="Subtilisin-like"/>
    <property type="match status" value="1"/>
</dbReference>
<feature type="domain" description="Secretion system C-terminal sorting" evidence="7">
    <location>
        <begin position="455"/>
        <end position="532"/>
    </location>
</feature>
<keyword evidence="3 5" id="KW-0378">Hydrolase</keyword>
<dbReference type="InterPro" id="IPR050131">
    <property type="entry name" value="Peptidase_S8_subtilisin-like"/>
</dbReference>
<feature type="domain" description="Peptidase S8/S53" evidence="6">
    <location>
        <begin position="160"/>
        <end position="432"/>
    </location>
</feature>
<evidence type="ECO:0000256" key="3">
    <source>
        <dbReference type="ARBA" id="ARBA00022801"/>
    </source>
</evidence>
<evidence type="ECO:0000256" key="4">
    <source>
        <dbReference type="ARBA" id="ARBA00022825"/>
    </source>
</evidence>
<keyword evidence="4 5" id="KW-0720">Serine protease</keyword>
<reference evidence="8 9" key="1">
    <citation type="submission" date="2016-01" db="EMBL/GenBank/DDBJ databases">
        <title>Genome sequencing of Roseivirga echinicomitans KMM 6058.</title>
        <authorList>
            <person name="Selvaratnam C."/>
            <person name="Thevarajoo S."/>
            <person name="Goh K.M."/>
            <person name="Ee R."/>
            <person name="Chan K.-G."/>
            <person name="Chong C.S."/>
        </authorList>
    </citation>
    <scope>NUCLEOTIDE SEQUENCE [LARGE SCALE GENOMIC DNA]</scope>
    <source>
        <strain evidence="8 9">KMM 6058</strain>
    </source>
</reference>
<dbReference type="EMBL" id="LRDB01000050">
    <property type="protein sequence ID" value="KYG72804.1"/>
    <property type="molecule type" value="Genomic_DNA"/>
</dbReference>
<dbReference type="PIRSF" id="PIRSF037903">
    <property type="entry name" value="Subtilisin_rel_GFO_2223"/>
    <property type="match status" value="1"/>
</dbReference>
<dbReference type="NCBIfam" id="TIGR04183">
    <property type="entry name" value="Por_Secre_tail"/>
    <property type="match status" value="1"/>
</dbReference>
<accession>A0A150X256</accession>
<dbReference type="CDD" id="cd07493">
    <property type="entry name" value="Peptidases_S8_9"/>
    <property type="match status" value="1"/>
</dbReference>
<proteinExistence type="inferred from homology"/>
<dbReference type="PROSITE" id="PS00138">
    <property type="entry name" value="SUBTILASE_SER"/>
    <property type="match status" value="1"/>
</dbReference>
<evidence type="ECO:0008006" key="10">
    <source>
        <dbReference type="Google" id="ProtNLM"/>
    </source>
</evidence>
<feature type="active site" description="Charge relay system" evidence="5">
    <location>
        <position position="209"/>
    </location>
</feature>
<dbReference type="GO" id="GO:0004252">
    <property type="term" value="F:serine-type endopeptidase activity"/>
    <property type="evidence" value="ECO:0007669"/>
    <property type="project" value="UniProtKB-UniRule"/>
</dbReference>
<evidence type="ECO:0000259" key="6">
    <source>
        <dbReference type="Pfam" id="PF00082"/>
    </source>
</evidence>
<dbReference type="Gene3D" id="3.40.50.200">
    <property type="entry name" value="Peptidase S8/S53 domain"/>
    <property type="match status" value="1"/>
</dbReference>
<dbReference type="PRINTS" id="PR00723">
    <property type="entry name" value="SUBTILISIN"/>
</dbReference>
<feature type="active site" description="Charge relay system" evidence="5">
    <location>
        <position position="386"/>
    </location>
</feature>
<keyword evidence="2 5" id="KW-0645">Protease</keyword>
<dbReference type="PROSITE" id="PS51892">
    <property type="entry name" value="SUBTILASE"/>
    <property type="match status" value="1"/>
</dbReference>
<evidence type="ECO:0000313" key="9">
    <source>
        <dbReference type="Proteomes" id="UP000075615"/>
    </source>
</evidence>
<dbReference type="InterPro" id="IPR017317">
    <property type="entry name" value="Pept_S8_subtilisin_bacteroid-2"/>
</dbReference>
<name>A0A150X256_9BACT</name>
<evidence type="ECO:0000256" key="1">
    <source>
        <dbReference type="ARBA" id="ARBA00011073"/>
    </source>
</evidence>
<dbReference type="InterPro" id="IPR023828">
    <property type="entry name" value="Peptidase_S8_Ser-AS"/>
</dbReference>
<dbReference type="InterPro" id="IPR026444">
    <property type="entry name" value="Secre_tail"/>
</dbReference>
<dbReference type="InterPro" id="IPR000209">
    <property type="entry name" value="Peptidase_S8/S53_dom"/>
</dbReference>
<keyword evidence="9" id="KW-1185">Reference proteome</keyword>
<comment type="similarity">
    <text evidence="1 5">Belongs to the peptidase S8 family.</text>
</comment>
<evidence type="ECO:0000256" key="2">
    <source>
        <dbReference type="ARBA" id="ARBA00022670"/>
    </source>
</evidence>
<dbReference type="OrthoDB" id="9792152at2"/>
<dbReference type="InterPro" id="IPR015500">
    <property type="entry name" value="Peptidase_S8_subtilisin-rel"/>
</dbReference>
<gene>
    <name evidence="8" type="ORF">AWN68_08865</name>
</gene>
<comment type="caution">
    <text evidence="8">The sequence shown here is derived from an EMBL/GenBank/DDBJ whole genome shotgun (WGS) entry which is preliminary data.</text>
</comment>
<dbReference type="Pfam" id="PF00082">
    <property type="entry name" value="Peptidase_S8"/>
    <property type="match status" value="1"/>
</dbReference>
<feature type="active site" description="Charge relay system" evidence="5">
    <location>
        <position position="169"/>
    </location>
</feature>
<dbReference type="AlphaFoldDB" id="A0A150X256"/>
<dbReference type="InterPro" id="IPR036852">
    <property type="entry name" value="Peptidase_S8/S53_dom_sf"/>
</dbReference>
<dbReference type="GO" id="GO:0006508">
    <property type="term" value="P:proteolysis"/>
    <property type="evidence" value="ECO:0007669"/>
    <property type="project" value="UniProtKB-KW"/>
</dbReference>
<dbReference type="PANTHER" id="PTHR43806">
    <property type="entry name" value="PEPTIDASE S8"/>
    <property type="match status" value="1"/>
</dbReference>
<dbReference type="STRING" id="296218.AWN68_08865"/>
<organism evidence="8 9">
    <name type="scientific">Roseivirga echinicomitans</name>
    <dbReference type="NCBI Taxonomy" id="296218"/>
    <lineage>
        <taxon>Bacteria</taxon>
        <taxon>Pseudomonadati</taxon>
        <taxon>Bacteroidota</taxon>
        <taxon>Cytophagia</taxon>
        <taxon>Cytophagales</taxon>
        <taxon>Roseivirgaceae</taxon>
        <taxon>Roseivirga</taxon>
    </lineage>
</organism>
<evidence type="ECO:0000313" key="8">
    <source>
        <dbReference type="EMBL" id="KYG72804.1"/>
    </source>
</evidence>
<protein>
    <recommendedName>
        <fullName evidence="10">Peptidase S8</fullName>
    </recommendedName>
</protein>
<dbReference type="RefSeq" id="WP_068417365.1">
    <property type="nucleotide sequence ID" value="NZ_LRDB01000050.1"/>
</dbReference>
<dbReference type="Pfam" id="PF18962">
    <property type="entry name" value="Por_Secre_tail"/>
    <property type="match status" value="1"/>
</dbReference>
<evidence type="ECO:0000256" key="5">
    <source>
        <dbReference type="PROSITE-ProRule" id="PRU01240"/>
    </source>
</evidence>
<dbReference type="Proteomes" id="UP000075615">
    <property type="component" value="Unassembled WGS sequence"/>
</dbReference>